<accession>A0ABS1KTB4</accession>
<dbReference type="InterPro" id="IPR036291">
    <property type="entry name" value="NAD(P)-bd_dom_sf"/>
</dbReference>
<dbReference type="RefSeq" id="WP_202010648.1">
    <property type="nucleotide sequence ID" value="NZ_JAERRB010000004.1"/>
</dbReference>
<comment type="catalytic activity">
    <reaction evidence="10">
        <text>L-homoserine + NADP(+) = L-aspartate 4-semialdehyde + NADPH + H(+)</text>
        <dbReference type="Rhea" id="RHEA:15761"/>
        <dbReference type="ChEBI" id="CHEBI:15378"/>
        <dbReference type="ChEBI" id="CHEBI:57476"/>
        <dbReference type="ChEBI" id="CHEBI:57783"/>
        <dbReference type="ChEBI" id="CHEBI:58349"/>
        <dbReference type="ChEBI" id="CHEBI:537519"/>
        <dbReference type="EC" id="1.1.1.3"/>
    </reaction>
</comment>
<feature type="domain" description="Homoserine dehydrogenase catalytic" evidence="12">
    <location>
        <begin position="141"/>
        <end position="318"/>
    </location>
</feature>
<evidence type="ECO:0000256" key="1">
    <source>
        <dbReference type="ARBA" id="ARBA00005056"/>
    </source>
</evidence>
<evidence type="ECO:0000256" key="5">
    <source>
        <dbReference type="ARBA" id="ARBA00013376"/>
    </source>
</evidence>
<dbReference type="InterPro" id="IPR019811">
    <property type="entry name" value="HDH_CS"/>
</dbReference>
<protein>
    <recommendedName>
        <fullName evidence="5 10">Homoserine dehydrogenase</fullName>
        <ecNumber evidence="4 10">1.1.1.3</ecNumber>
    </recommendedName>
</protein>
<keyword evidence="15" id="KW-1185">Reference proteome</keyword>
<dbReference type="EC" id="1.1.1.3" evidence="4 10"/>
<dbReference type="SUPFAM" id="SSF55347">
    <property type="entry name" value="Glyceraldehyde-3-phosphate dehydrogenase-like, C-terminal domain"/>
    <property type="match status" value="1"/>
</dbReference>
<keyword evidence="8 10" id="KW-0560">Oxidoreductase</keyword>
<evidence type="ECO:0000256" key="7">
    <source>
        <dbReference type="ARBA" id="ARBA00022697"/>
    </source>
</evidence>
<evidence type="ECO:0000256" key="2">
    <source>
        <dbReference type="ARBA" id="ARBA00005062"/>
    </source>
</evidence>
<evidence type="ECO:0000313" key="14">
    <source>
        <dbReference type="EMBL" id="MBL0742423.1"/>
    </source>
</evidence>
<evidence type="ECO:0000256" key="3">
    <source>
        <dbReference type="ARBA" id="ARBA00006753"/>
    </source>
</evidence>
<dbReference type="Gene3D" id="3.30.360.10">
    <property type="entry name" value="Dihydrodipicolinate Reductase, domain 2"/>
    <property type="match status" value="1"/>
</dbReference>
<comment type="pathway">
    <text evidence="1 10">Amino-acid biosynthesis; L-threonine biosynthesis; L-threonine from L-aspartate: step 3/5.</text>
</comment>
<evidence type="ECO:0000256" key="4">
    <source>
        <dbReference type="ARBA" id="ARBA00013213"/>
    </source>
</evidence>
<proteinExistence type="inferred from homology"/>
<feature type="domain" description="Aspartate/homoserine dehydrogenase NAD-binding" evidence="13">
    <location>
        <begin position="23"/>
        <end position="133"/>
    </location>
</feature>
<reference evidence="14 15" key="1">
    <citation type="submission" date="2021-01" db="EMBL/GenBank/DDBJ databases">
        <title>Chryseolinea sp. Jin1 Genome sequencing and assembly.</title>
        <authorList>
            <person name="Kim I."/>
        </authorList>
    </citation>
    <scope>NUCLEOTIDE SEQUENCE [LARGE SCALE GENOMIC DNA]</scope>
    <source>
        <strain evidence="14 15">Jin1</strain>
    </source>
</reference>
<comment type="pathway">
    <text evidence="2 10">Amino-acid biosynthesis; L-methionine biosynthesis via de novo pathway; L-homoserine from L-aspartate: step 3/3.</text>
</comment>
<gene>
    <name evidence="14" type="ORF">JI741_14445</name>
</gene>
<dbReference type="SUPFAM" id="SSF51735">
    <property type="entry name" value="NAD(P)-binding Rossmann-fold domains"/>
    <property type="match status" value="1"/>
</dbReference>
<dbReference type="Pfam" id="PF03447">
    <property type="entry name" value="NAD_binding_3"/>
    <property type="match status" value="1"/>
</dbReference>
<evidence type="ECO:0000256" key="10">
    <source>
        <dbReference type="RuleBase" id="RU000579"/>
    </source>
</evidence>
<evidence type="ECO:0000259" key="13">
    <source>
        <dbReference type="Pfam" id="PF03447"/>
    </source>
</evidence>
<keyword evidence="6 10" id="KW-0028">Amino-acid biosynthesis</keyword>
<comment type="caution">
    <text evidence="14">The sequence shown here is derived from an EMBL/GenBank/DDBJ whole genome shotgun (WGS) entry which is preliminary data.</text>
</comment>
<evidence type="ECO:0000256" key="8">
    <source>
        <dbReference type="ARBA" id="ARBA00023002"/>
    </source>
</evidence>
<evidence type="ECO:0000259" key="12">
    <source>
        <dbReference type="Pfam" id="PF00742"/>
    </source>
</evidence>
<dbReference type="Pfam" id="PF00742">
    <property type="entry name" value="Homoserine_dh"/>
    <property type="match status" value="1"/>
</dbReference>
<evidence type="ECO:0000313" key="15">
    <source>
        <dbReference type="Proteomes" id="UP000613030"/>
    </source>
</evidence>
<organism evidence="14 15">
    <name type="scientific">Chryseolinea lacunae</name>
    <dbReference type="NCBI Taxonomy" id="2801331"/>
    <lineage>
        <taxon>Bacteria</taxon>
        <taxon>Pseudomonadati</taxon>
        <taxon>Bacteroidota</taxon>
        <taxon>Cytophagia</taxon>
        <taxon>Cytophagales</taxon>
        <taxon>Fulvivirgaceae</taxon>
        <taxon>Chryseolinea</taxon>
    </lineage>
</organism>
<comment type="similarity">
    <text evidence="3 11">Belongs to the homoserine dehydrogenase family.</text>
</comment>
<evidence type="ECO:0000256" key="6">
    <source>
        <dbReference type="ARBA" id="ARBA00022605"/>
    </source>
</evidence>
<dbReference type="InterPro" id="IPR001342">
    <property type="entry name" value="HDH_cat"/>
</dbReference>
<dbReference type="PROSITE" id="PS01042">
    <property type="entry name" value="HOMOSER_DHGENASE"/>
    <property type="match status" value="1"/>
</dbReference>
<dbReference type="EMBL" id="JAERRB010000004">
    <property type="protein sequence ID" value="MBL0742423.1"/>
    <property type="molecule type" value="Genomic_DNA"/>
</dbReference>
<keyword evidence="10" id="KW-0521">NADP</keyword>
<name>A0ABS1KTB4_9BACT</name>
<dbReference type="Gene3D" id="3.40.50.720">
    <property type="entry name" value="NAD(P)-binding Rossmann-like Domain"/>
    <property type="match status" value="1"/>
</dbReference>
<dbReference type="Proteomes" id="UP000613030">
    <property type="component" value="Unassembled WGS sequence"/>
</dbReference>
<dbReference type="PANTHER" id="PTHR43331:SF1">
    <property type="entry name" value="HOMOSERINE DEHYDROGENASE"/>
    <property type="match status" value="1"/>
</dbReference>
<keyword evidence="7 10" id="KW-0791">Threonine biosynthesis</keyword>
<dbReference type="InterPro" id="IPR005106">
    <property type="entry name" value="Asp/hSer_DH_NAD-bd"/>
</dbReference>
<sequence length="420" mass="46462">MSAQTTTSPSHTKHRHLKLGLFGFGCVGQGLYHVLDETPGIKAEIKKICVKTKNKERPLSEDLFTFSKEEILNDPEIDVVVELIDDANAAFDIVKTALQNGKAVVTANKKMLAEHLEEIYLLQKQTGKAVLYEGAVCGSIPILRNLEEYYDNDLLTGIEGIFNGSTNYILTKVFEERKSYADALQKAQELGFAESDPSLDVKGFDPKFKLVVAIAHTFGVFVKPEDVINIGIDRISDLDLKFARDNGYGIKLIARAFKIENKVFGFVAPQFIESTHPLYAVRNEYNAVQVQSAFAEQQLFVGKGAGSYPTGSAVLSDISALTYDYQYEYKKLHQLHNLKFSNGLTVEAFVSFDEGTNISMSDFEQLQSGYASNGKQYMVGKVSLEKLQEWSTWDGVGVILAPNATLTPKKDSAKAFSLAS</sequence>
<dbReference type="GO" id="GO:0004412">
    <property type="term" value="F:homoserine dehydrogenase activity"/>
    <property type="evidence" value="ECO:0007669"/>
    <property type="project" value="UniProtKB-EC"/>
</dbReference>
<evidence type="ECO:0000256" key="9">
    <source>
        <dbReference type="ARBA" id="ARBA00023167"/>
    </source>
</evidence>
<evidence type="ECO:0000256" key="11">
    <source>
        <dbReference type="RuleBase" id="RU004171"/>
    </source>
</evidence>
<dbReference type="NCBIfam" id="NF004976">
    <property type="entry name" value="PRK06349.1"/>
    <property type="match status" value="1"/>
</dbReference>
<keyword evidence="9 10" id="KW-0486">Methionine biosynthesis</keyword>
<dbReference type="PANTHER" id="PTHR43331">
    <property type="entry name" value="HOMOSERINE DEHYDROGENASE"/>
    <property type="match status" value="1"/>
</dbReference>